<keyword evidence="2" id="KW-0378">Hydrolase</keyword>
<protein>
    <recommendedName>
        <fullName evidence="7">Multifunctional 2',3'-cyclic-nucleotide 2'-phosphodiesterase/5'-nucleotidase/3'-nucleotidase</fullName>
    </recommendedName>
</protein>
<sequence length="518" mass="55605">MRNLYSRPSILVLALLLVLSIALPVAAAPSYVQVDILTVNDYHGALAEAGKNPGAAKLAGWLRAERAKNPEGTLILSAGDMFQGSPDSNLLYGKTVVDVMNNIGFTAMTLGNHEFDWGIDTLKVRAKQARFPFVAANILDNKTNKAADFAKPYMLIEKQGVKIAIVGMATPESAYKASPKLVSGLTFADPAATFRELLPELKRQADIVIVLSHLGGAIDQQNGALTGEAAEFIEKSVGVDALITGHSHEGYAIKAQNVPVVQARYNGRAVGKISLLYVPGSKQVLASSAALIEMDPAILTADIGVAKILDAAKAEIDPVKNIVLGKTTHPLSHDRKQLSLLGQWSSDVIRKAVGADIALQNGGGLRTSIPMGTVTMGQLYEVMPFDNTLVTAEMTGAQVLSVLEYGIRNEQIGMLQFAGIKVIYDASMPAGKRVVEVVMSDGKPLKLEGKYKVVTNDFMASGGDGFTMFKDAQNLTDTYQPVRDVLVDAIRRQQTLNFVGDDRLTEVWSIMKQEKPAA</sequence>
<evidence type="ECO:0000313" key="5">
    <source>
        <dbReference type="EMBL" id="KYZ77840.1"/>
    </source>
</evidence>
<feature type="signal peptide" evidence="2">
    <location>
        <begin position="1"/>
        <end position="27"/>
    </location>
</feature>
<dbReference type="Gene3D" id="3.60.21.10">
    <property type="match status" value="1"/>
</dbReference>
<dbReference type="InterPro" id="IPR029052">
    <property type="entry name" value="Metallo-depent_PP-like"/>
</dbReference>
<evidence type="ECO:0000256" key="2">
    <source>
        <dbReference type="RuleBase" id="RU362119"/>
    </source>
</evidence>
<dbReference type="Proteomes" id="UP000076268">
    <property type="component" value="Unassembled WGS sequence"/>
</dbReference>
<dbReference type="InterPro" id="IPR006179">
    <property type="entry name" value="5_nucleotidase/apyrase"/>
</dbReference>
<dbReference type="Pfam" id="PF02872">
    <property type="entry name" value="5_nucleotid_C"/>
    <property type="match status" value="1"/>
</dbReference>
<accession>A0A154BVN7</accession>
<dbReference type="InterPro" id="IPR008334">
    <property type="entry name" value="5'-Nucleotdase_C"/>
</dbReference>
<dbReference type="SUPFAM" id="SSF55816">
    <property type="entry name" value="5'-nucleotidase (syn. UDP-sugar hydrolase), C-terminal domain"/>
    <property type="match status" value="1"/>
</dbReference>
<dbReference type="GO" id="GO:0000166">
    <property type="term" value="F:nucleotide binding"/>
    <property type="evidence" value="ECO:0007669"/>
    <property type="project" value="UniProtKB-KW"/>
</dbReference>
<dbReference type="EMBL" id="LSGP01000006">
    <property type="protein sequence ID" value="KYZ77840.1"/>
    <property type="molecule type" value="Genomic_DNA"/>
</dbReference>
<dbReference type="SUPFAM" id="SSF56300">
    <property type="entry name" value="Metallo-dependent phosphatases"/>
    <property type="match status" value="1"/>
</dbReference>
<reference evidence="5 6" key="1">
    <citation type="submission" date="2016-02" db="EMBL/GenBank/DDBJ databases">
        <title>Anaerosporomusa subterraneum gen. nov., sp. nov., a spore-forming obligate anaerobe isolated from saprolite.</title>
        <authorList>
            <person name="Choi J.K."/>
            <person name="Shah M."/>
            <person name="Yee N."/>
        </authorList>
    </citation>
    <scope>NUCLEOTIDE SEQUENCE [LARGE SCALE GENOMIC DNA]</scope>
    <source>
        <strain evidence="5 6">RU4</strain>
    </source>
</reference>
<organism evidence="5 6">
    <name type="scientific">Anaerosporomusa subterranea</name>
    <dbReference type="NCBI Taxonomy" id="1794912"/>
    <lineage>
        <taxon>Bacteria</taxon>
        <taxon>Bacillati</taxon>
        <taxon>Bacillota</taxon>
        <taxon>Negativicutes</taxon>
        <taxon>Acetonemataceae</taxon>
        <taxon>Anaerosporomusa</taxon>
    </lineage>
</organism>
<dbReference type="PANTHER" id="PTHR11575:SF24">
    <property type="entry name" value="5'-NUCLEOTIDASE"/>
    <property type="match status" value="1"/>
</dbReference>
<dbReference type="GO" id="GO:0030288">
    <property type="term" value="C:outer membrane-bounded periplasmic space"/>
    <property type="evidence" value="ECO:0007669"/>
    <property type="project" value="TreeGrafter"/>
</dbReference>
<dbReference type="InterPro" id="IPR006146">
    <property type="entry name" value="5'-Nucleotdase_CS"/>
</dbReference>
<feature type="chain" id="PRO_5007359253" description="Multifunctional 2',3'-cyclic-nucleotide 2'-phosphodiesterase/5'-nucleotidase/3'-nucleotidase" evidence="2">
    <location>
        <begin position="28"/>
        <end position="518"/>
    </location>
</feature>
<dbReference type="RefSeq" id="WP_066237723.1">
    <property type="nucleotide sequence ID" value="NZ_LSGP01000006.1"/>
</dbReference>
<evidence type="ECO:0000259" key="4">
    <source>
        <dbReference type="Pfam" id="PF02872"/>
    </source>
</evidence>
<dbReference type="PRINTS" id="PR01607">
    <property type="entry name" value="APYRASEFAMLY"/>
</dbReference>
<dbReference type="InterPro" id="IPR036907">
    <property type="entry name" value="5'-Nucleotdase_C_sf"/>
</dbReference>
<dbReference type="Pfam" id="PF00149">
    <property type="entry name" value="Metallophos"/>
    <property type="match status" value="1"/>
</dbReference>
<evidence type="ECO:0000259" key="3">
    <source>
        <dbReference type="Pfam" id="PF00149"/>
    </source>
</evidence>
<keyword evidence="1 2" id="KW-0732">Signal</keyword>
<dbReference type="GO" id="GO:0016788">
    <property type="term" value="F:hydrolase activity, acting on ester bonds"/>
    <property type="evidence" value="ECO:0007669"/>
    <property type="project" value="InterPro"/>
</dbReference>
<feature type="domain" description="5'-Nucleotidase C-terminal" evidence="4">
    <location>
        <begin position="324"/>
        <end position="471"/>
    </location>
</feature>
<dbReference type="InterPro" id="IPR004843">
    <property type="entry name" value="Calcineurin-like_PHP"/>
</dbReference>
<dbReference type="PANTHER" id="PTHR11575">
    <property type="entry name" value="5'-NUCLEOTIDASE-RELATED"/>
    <property type="match status" value="1"/>
</dbReference>
<dbReference type="AlphaFoldDB" id="A0A154BVN7"/>
<dbReference type="GO" id="GO:0046872">
    <property type="term" value="F:metal ion binding"/>
    <property type="evidence" value="ECO:0007669"/>
    <property type="project" value="InterPro"/>
</dbReference>
<evidence type="ECO:0000313" key="6">
    <source>
        <dbReference type="Proteomes" id="UP000076268"/>
    </source>
</evidence>
<evidence type="ECO:0008006" key="7">
    <source>
        <dbReference type="Google" id="ProtNLM"/>
    </source>
</evidence>
<feature type="domain" description="Calcineurin-like phosphoesterase" evidence="3">
    <location>
        <begin position="36"/>
        <end position="249"/>
    </location>
</feature>
<evidence type="ECO:0000256" key="1">
    <source>
        <dbReference type="ARBA" id="ARBA00022729"/>
    </source>
</evidence>
<proteinExistence type="inferred from homology"/>
<dbReference type="PROSITE" id="PS00786">
    <property type="entry name" value="5_NUCLEOTIDASE_2"/>
    <property type="match status" value="1"/>
</dbReference>
<name>A0A154BVN7_ANASB</name>
<dbReference type="STRING" id="1794912.AXX12_17420"/>
<gene>
    <name evidence="5" type="ORF">AXX12_17420</name>
</gene>
<comment type="caution">
    <text evidence="5">The sequence shown here is derived from an EMBL/GenBank/DDBJ whole genome shotgun (WGS) entry which is preliminary data.</text>
</comment>
<dbReference type="GO" id="GO:0009166">
    <property type="term" value="P:nucleotide catabolic process"/>
    <property type="evidence" value="ECO:0007669"/>
    <property type="project" value="InterPro"/>
</dbReference>
<dbReference type="CDD" id="cd00845">
    <property type="entry name" value="MPP_UshA_N_like"/>
    <property type="match status" value="1"/>
</dbReference>
<comment type="similarity">
    <text evidence="2">Belongs to the 5'-nucleotidase family.</text>
</comment>
<dbReference type="Gene3D" id="3.90.780.10">
    <property type="entry name" value="5'-Nucleotidase, C-terminal domain"/>
    <property type="match status" value="1"/>
</dbReference>
<keyword evidence="2" id="KW-0547">Nucleotide-binding</keyword>
<keyword evidence="6" id="KW-1185">Reference proteome</keyword>